<dbReference type="PANTHER" id="PTHR23235:SF178">
    <property type="entry name" value="C2H2-TYPE DOMAIN-CONTAINING PROTEIN-RELATED"/>
    <property type="match status" value="1"/>
</dbReference>
<name>A0A5F8GH91_MONDO</name>
<dbReference type="OrthoDB" id="6052214at2759"/>
<dbReference type="GeneTree" id="ENSGT00950000183169"/>
<dbReference type="Proteomes" id="UP000002280">
    <property type="component" value="Chromosome 4"/>
</dbReference>
<dbReference type="GO" id="GO:0000978">
    <property type="term" value="F:RNA polymerase II cis-regulatory region sequence-specific DNA binding"/>
    <property type="evidence" value="ECO:0000318"/>
    <property type="project" value="GO_Central"/>
</dbReference>
<dbReference type="FunFam" id="3.30.160.60:FF:000044">
    <property type="entry name" value="zinc finger protein 37 homolog"/>
    <property type="match status" value="1"/>
</dbReference>
<keyword evidence="5" id="KW-0677">Repeat</keyword>
<dbReference type="GO" id="GO:0006357">
    <property type="term" value="P:regulation of transcription by RNA polymerase II"/>
    <property type="evidence" value="ECO:0000318"/>
    <property type="project" value="GO_Central"/>
</dbReference>
<dbReference type="FunCoup" id="A0A5F8GH91">
    <property type="interactions" value="1"/>
</dbReference>
<keyword evidence="16" id="KW-1185">Reference proteome</keyword>
<protein>
    <submittedName>
        <fullName evidence="15">Zinc finger protein OZF-like</fullName>
    </submittedName>
</protein>
<feature type="domain" description="KRAB" evidence="14">
    <location>
        <begin position="14"/>
        <end position="85"/>
    </location>
</feature>
<dbReference type="Bgee" id="ENSMODG00000009474">
    <property type="expression patterns" value="Expressed in spinal cord and 19 other cell types or tissues"/>
</dbReference>
<dbReference type="GO" id="GO:0005634">
    <property type="term" value="C:nucleus"/>
    <property type="evidence" value="ECO:0000318"/>
    <property type="project" value="GO_Central"/>
</dbReference>
<feature type="domain" description="C2H2-type" evidence="13">
    <location>
        <begin position="477"/>
        <end position="504"/>
    </location>
</feature>
<sequence>MAPKTLRFPSQGSITLRDVVMDFTQEEWCLLDHAQKELYREVMLENVWNLQSVGLTVPRENFVTCFQQWESPWLLGQKEQRSSCLEAETNFEVKEMCNNLSLFVEGSDPQRCMNESPCDFILREICDADIRVNKIPMSDYEFDETAEKFSQYSVLNQYMKLTFGNYSSRDSEYSRCFPEEEEFIQLPEKPPEMLMYQGNLAEMAFDCSSDLISHPKSKCIEMLTVNNKVGRPFRPNSELGSHQICHSGEKKLYECNQCGKAFTISTNLTRHQRIHTGEKPYECKQCGKTFTRKCHLARHFRIHTGEKPYECKQCGKAFPRRSRLAAHQRTHNGEKPYECKQCGKTFTEKGSLGVHQRTHTGEKPYECMQCGKAFINKSDLYKHQRVHTIEKPYECTQCGKAFTRRDQLASHQTIHTGEKPYECKQCGKAFKHKGSLIVHVRNHTGEKPYECKQCGKAFTKNSSLGAHQRIHTGEKPYKCRTCGKAFRNISHLHKHQRVHTSEKPYESI</sequence>
<dbReference type="SMART" id="SM00349">
    <property type="entry name" value="KRAB"/>
    <property type="match status" value="1"/>
</dbReference>
<organism evidence="15 16">
    <name type="scientific">Monodelphis domestica</name>
    <name type="common">Gray short-tailed opossum</name>
    <dbReference type="NCBI Taxonomy" id="13616"/>
    <lineage>
        <taxon>Eukaryota</taxon>
        <taxon>Metazoa</taxon>
        <taxon>Chordata</taxon>
        <taxon>Craniata</taxon>
        <taxon>Vertebrata</taxon>
        <taxon>Euteleostomi</taxon>
        <taxon>Mammalia</taxon>
        <taxon>Metatheria</taxon>
        <taxon>Didelphimorphia</taxon>
        <taxon>Didelphidae</taxon>
        <taxon>Monodelphis</taxon>
    </lineage>
</organism>
<feature type="domain" description="C2H2-type" evidence="13">
    <location>
        <begin position="253"/>
        <end position="280"/>
    </location>
</feature>
<comment type="subcellular location">
    <subcellularLocation>
        <location evidence="2">Nucleus</location>
    </subcellularLocation>
</comment>
<evidence type="ECO:0000313" key="15">
    <source>
        <dbReference type="Ensembl" id="ENSMODP00000046847.1"/>
    </source>
</evidence>
<dbReference type="FunFam" id="3.30.160.60:FF:003268">
    <property type="match status" value="1"/>
</dbReference>
<dbReference type="Ensembl" id="ENSMODT00000079183.1">
    <property type="protein sequence ID" value="ENSMODP00000046847.1"/>
    <property type="gene ID" value="ENSMODG00000009474.3"/>
</dbReference>
<reference evidence="15 16" key="1">
    <citation type="journal article" date="2007" name="Nature">
        <title>Genome of the marsupial Monodelphis domestica reveals innovation in non-coding sequences.</title>
        <authorList>
            <person name="Mikkelsen T.S."/>
            <person name="Wakefield M.J."/>
            <person name="Aken B."/>
            <person name="Amemiya C.T."/>
            <person name="Chang J.L."/>
            <person name="Duke S."/>
            <person name="Garber M."/>
            <person name="Gentles A.J."/>
            <person name="Goodstadt L."/>
            <person name="Heger A."/>
            <person name="Jurka J."/>
            <person name="Kamal M."/>
            <person name="Mauceli E."/>
            <person name="Searle S.M."/>
            <person name="Sharpe T."/>
            <person name="Baker M.L."/>
            <person name="Batzer M.A."/>
            <person name="Benos P.V."/>
            <person name="Belov K."/>
            <person name="Clamp M."/>
            <person name="Cook A."/>
            <person name="Cuff J."/>
            <person name="Das R."/>
            <person name="Davidow L."/>
            <person name="Deakin J.E."/>
            <person name="Fazzari M.J."/>
            <person name="Glass J.L."/>
            <person name="Grabherr M."/>
            <person name="Greally J.M."/>
            <person name="Gu W."/>
            <person name="Hore T.A."/>
            <person name="Huttley G.A."/>
            <person name="Kleber M."/>
            <person name="Jirtle R.L."/>
            <person name="Koina E."/>
            <person name="Lee J.T."/>
            <person name="Mahony S."/>
            <person name="Marra M.A."/>
            <person name="Miller R.D."/>
            <person name="Nicholls R.D."/>
            <person name="Oda M."/>
            <person name="Papenfuss A.T."/>
            <person name="Parra Z.E."/>
            <person name="Pollock D.D."/>
            <person name="Ray D.A."/>
            <person name="Schein J.E."/>
            <person name="Speed T.P."/>
            <person name="Thompson K."/>
            <person name="VandeBerg J.L."/>
            <person name="Wade C.M."/>
            <person name="Walker J.A."/>
            <person name="Waters P.D."/>
            <person name="Webber C."/>
            <person name="Weidman J.R."/>
            <person name="Xie X."/>
            <person name="Zody M.C."/>
            <person name="Baldwin J."/>
            <person name="Abdouelleil A."/>
            <person name="Abdulkadir J."/>
            <person name="Abebe A."/>
            <person name="Abera B."/>
            <person name="Abreu J."/>
            <person name="Acer S.C."/>
            <person name="Aftuck L."/>
            <person name="Alexander A."/>
            <person name="An P."/>
            <person name="Anderson E."/>
            <person name="Anderson S."/>
            <person name="Arachi H."/>
            <person name="Azer M."/>
            <person name="Bachantsang P."/>
            <person name="Barry A."/>
            <person name="Bayul T."/>
            <person name="Berlin A."/>
            <person name="Bessette D."/>
            <person name="Bloom T."/>
            <person name="Bloom T."/>
            <person name="Boguslavskiy L."/>
            <person name="Bonnet C."/>
            <person name="Boukhgalter B."/>
            <person name="Bourzgui I."/>
            <person name="Brown A."/>
            <person name="Cahill P."/>
            <person name="Channer S."/>
            <person name="Cheshatsang Y."/>
            <person name="Chuda L."/>
            <person name="Citroen M."/>
            <person name="Collymore A."/>
            <person name="Cooke P."/>
            <person name="Costello M."/>
            <person name="D'Aco K."/>
            <person name="Daza R."/>
            <person name="De Haan G."/>
            <person name="DeGray S."/>
            <person name="DeMaso C."/>
            <person name="Dhargay N."/>
            <person name="Dooley K."/>
            <person name="Dooley E."/>
            <person name="Doricent M."/>
            <person name="Dorje P."/>
            <person name="Dorjee K."/>
            <person name="Dupes A."/>
            <person name="Elong R."/>
            <person name="Falk J."/>
            <person name="Farina A."/>
            <person name="Faro S."/>
            <person name="Ferguson D."/>
            <person name="Fisher S."/>
            <person name="Foley C.D."/>
            <person name="Franke A."/>
            <person name="Friedrich D."/>
            <person name="Gadbois L."/>
            <person name="Gearin G."/>
            <person name="Gearin C.R."/>
            <person name="Giannoukos G."/>
            <person name="Goode T."/>
            <person name="Graham J."/>
            <person name="Grandbois E."/>
            <person name="Grewal S."/>
            <person name="Gyaltsen K."/>
            <person name="Hafez N."/>
            <person name="Hagos B."/>
            <person name="Hall J."/>
            <person name="Henson C."/>
            <person name="Hollinger A."/>
            <person name="Honan T."/>
            <person name="Huard M.D."/>
            <person name="Hughes L."/>
            <person name="Hurhula B."/>
            <person name="Husby M.E."/>
            <person name="Kamat A."/>
            <person name="Kanga B."/>
            <person name="Kashin S."/>
            <person name="Khazanovich D."/>
            <person name="Kisner P."/>
            <person name="Lance K."/>
            <person name="Lara M."/>
            <person name="Lee W."/>
            <person name="Lennon N."/>
            <person name="Letendre F."/>
            <person name="LeVine R."/>
            <person name="Lipovsky A."/>
            <person name="Liu X."/>
            <person name="Liu J."/>
            <person name="Liu S."/>
            <person name="Lokyitsang T."/>
            <person name="Lokyitsang Y."/>
            <person name="Lubonja R."/>
            <person name="Lui A."/>
            <person name="MacDonald P."/>
            <person name="Magnisalis V."/>
            <person name="Maru K."/>
            <person name="Matthews C."/>
            <person name="McCusker W."/>
            <person name="McDonough S."/>
            <person name="Mehta T."/>
            <person name="Meldrim J."/>
            <person name="Meneus L."/>
            <person name="Mihai O."/>
            <person name="Mihalev A."/>
            <person name="Mihova T."/>
            <person name="Mittelman R."/>
            <person name="Mlenga V."/>
            <person name="Montmayeur A."/>
            <person name="Mulrain L."/>
            <person name="Navidi A."/>
            <person name="Naylor J."/>
            <person name="Negash T."/>
            <person name="Nguyen T."/>
            <person name="Nguyen N."/>
            <person name="Nicol R."/>
            <person name="Norbu C."/>
            <person name="Norbu N."/>
            <person name="Novod N."/>
            <person name="O'Neill B."/>
            <person name="Osman S."/>
            <person name="Markiewicz E."/>
            <person name="Oyono O.L."/>
            <person name="Patti C."/>
            <person name="Phunkhang P."/>
            <person name="Pierre F."/>
            <person name="Priest M."/>
            <person name="Raghuraman S."/>
            <person name="Rege F."/>
            <person name="Reyes R."/>
            <person name="Rise C."/>
            <person name="Rogov P."/>
            <person name="Ross K."/>
            <person name="Ryan E."/>
            <person name="Settipalli S."/>
            <person name="Shea T."/>
            <person name="Sherpa N."/>
            <person name="Shi L."/>
            <person name="Shih D."/>
            <person name="Sparrow T."/>
            <person name="Spaulding J."/>
            <person name="Stalker J."/>
            <person name="Stange-Thomann N."/>
            <person name="Stavropoulos S."/>
            <person name="Stone C."/>
            <person name="Strader C."/>
            <person name="Tesfaye S."/>
            <person name="Thomson T."/>
            <person name="Thoulutsang Y."/>
            <person name="Thoulutsang D."/>
            <person name="Topham K."/>
            <person name="Topping I."/>
            <person name="Tsamla T."/>
            <person name="Vassiliev H."/>
            <person name="Vo A."/>
            <person name="Wangchuk T."/>
            <person name="Wangdi T."/>
            <person name="Weiand M."/>
            <person name="Wilkinson J."/>
            <person name="Wilson A."/>
            <person name="Yadav S."/>
            <person name="Young G."/>
            <person name="Yu Q."/>
            <person name="Zembek L."/>
            <person name="Zhong D."/>
            <person name="Zimmer A."/>
            <person name="Zwirko Z."/>
            <person name="Jaffe D.B."/>
            <person name="Alvarez P."/>
            <person name="Brockman W."/>
            <person name="Butler J."/>
            <person name="Chin C."/>
            <person name="Gnerre S."/>
            <person name="MacCallum I."/>
            <person name="Graves J.A."/>
            <person name="Ponting C.P."/>
            <person name="Breen M."/>
            <person name="Samollow P.B."/>
            <person name="Lander E.S."/>
            <person name="Lindblad-Toh K."/>
        </authorList>
    </citation>
    <scope>NUCLEOTIDE SEQUENCE [LARGE SCALE GENOMIC DNA]</scope>
</reference>
<dbReference type="GO" id="GO:0008270">
    <property type="term" value="F:zinc ion binding"/>
    <property type="evidence" value="ECO:0007669"/>
    <property type="project" value="UniProtKB-KW"/>
</dbReference>
<dbReference type="KEGG" id="mdo:100618946"/>
<reference evidence="15" key="2">
    <citation type="submission" date="2025-08" db="UniProtKB">
        <authorList>
            <consortium name="Ensembl"/>
        </authorList>
    </citation>
    <scope>IDENTIFICATION</scope>
</reference>
<feature type="domain" description="C2H2-type" evidence="13">
    <location>
        <begin position="421"/>
        <end position="448"/>
    </location>
</feature>
<proteinExistence type="inferred from homology"/>
<dbReference type="Pfam" id="PF01352">
    <property type="entry name" value="KRAB"/>
    <property type="match status" value="1"/>
</dbReference>
<keyword evidence="6 12" id="KW-0863">Zinc-finger</keyword>
<dbReference type="SUPFAM" id="SSF57667">
    <property type="entry name" value="beta-beta-alpha zinc fingers"/>
    <property type="match status" value="5"/>
</dbReference>
<evidence type="ECO:0000259" key="13">
    <source>
        <dbReference type="PROSITE" id="PS50157"/>
    </source>
</evidence>
<evidence type="ECO:0000256" key="3">
    <source>
        <dbReference type="ARBA" id="ARBA00006991"/>
    </source>
</evidence>
<evidence type="ECO:0000256" key="11">
    <source>
        <dbReference type="ARBA" id="ARBA00023242"/>
    </source>
</evidence>
<dbReference type="Pfam" id="PF00096">
    <property type="entry name" value="zf-C2H2"/>
    <property type="match status" value="7"/>
</dbReference>
<dbReference type="FunFam" id="3.30.160.60:FF:003368">
    <property type="match status" value="2"/>
</dbReference>
<evidence type="ECO:0000256" key="12">
    <source>
        <dbReference type="PROSITE-ProRule" id="PRU00042"/>
    </source>
</evidence>
<dbReference type="InterPro" id="IPR001909">
    <property type="entry name" value="KRAB"/>
</dbReference>
<feature type="domain" description="C2H2-type" evidence="13">
    <location>
        <begin position="337"/>
        <end position="364"/>
    </location>
</feature>
<evidence type="ECO:0000313" key="16">
    <source>
        <dbReference type="Proteomes" id="UP000002280"/>
    </source>
</evidence>
<dbReference type="PANTHER" id="PTHR23235">
    <property type="entry name" value="KRUEPPEL-LIKE TRANSCRIPTION FACTOR"/>
    <property type="match status" value="1"/>
</dbReference>
<evidence type="ECO:0000259" key="14">
    <source>
        <dbReference type="PROSITE" id="PS50805"/>
    </source>
</evidence>
<feature type="domain" description="C2H2-type" evidence="13">
    <location>
        <begin position="449"/>
        <end position="476"/>
    </location>
</feature>
<dbReference type="InterPro" id="IPR013087">
    <property type="entry name" value="Znf_C2H2_type"/>
</dbReference>
<dbReference type="InterPro" id="IPR036051">
    <property type="entry name" value="KRAB_dom_sf"/>
</dbReference>
<dbReference type="InterPro" id="IPR036236">
    <property type="entry name" value="Znf_C2H2_sf"/>
</dbReference>
<dbReference type="PROSITE" id="PS50157">
    <property type="entry name" value="ZINC_FINGER_C2H2_2"/>
    <property type="match status" value="9"/>
</dbReference>
<dbReference type="Pfam" id="PF13465">
    <property type="entry name" value="zf-H2C2_2"/>
    <property type="match status" value="1"/>
</dbReference>
<dbReference type="InParanoid" id="A0A5F8GH91"/>
<evidence type="ECO:0000256" key="7">
    <source>
        <dbReference type="ARBA" id="ARBA00022833"/>
    </source>
</evidence>
<dbReference type="SUPFAM" id="SSF109640">
    <property type="entry name" value="KRAB domain (Kruppel-associated box)"/>
    <property type="match status" value="1"/>
</dbReference>
<evidence type="ECO:0000256" key="9">
    <source>
        <dbReference type="ARBA" id="ARBA00023125"/>
    </source>
</evidence>
<dbReference type="PROSITE" id="PS00028">
    <property type="entry name" value="ZINC_FINGER_C2H2_1"/>
    <property type="match status" value="9"/>
</dbReference>
<keyword evidence="7" id="KW-0862">Zinc</keyword>
<feature type="domain" description="C2H2-type" evidence="13">
    <location>
        <begin position="309"/>
        <end position="336"/>
    </location>
</feature>
<evidence type="ECO:0000256" key="10">
    <source>
        <dbReference type="ARBA" id="ARBA00023163"/>
    </source>
</evidence>
<dbReference type="FunFam" id="3.30.160.60:FF:002254">
    <property type="entry name" value="Zinc finger protein 540"/>
    <property type="match status" value="2"/>
</dbReference>
<evidence type="ECO:0000256" key="2">
    <source>
        <dbReference type="ARBA" id="ARBA00004123"/>
    </source>
</evidence>
<dbReference type="AlphaFoldDB" id="A0A5F8GH91"/>
<evidence type="ECO:0000256" key="8">
    <source>
        <dbReference type="ARBA" id="ARBA00023015"/>
    </source>
</evidence>
<dbReference type="OMA" id="FTYHEIL"/>
<dbReference type="FunFam" id="3.30.160.60:FF:001255">
    <property type="entry name" value="Zinc finger protein 26"/>
    <property type="match status" value="1"/>
</dbReference>
<gene>
    <name evidence="15" type="primary">LOC130453558</name>
</gene>
<evidence type="ECO:0000256" key="6">
    <source>
        <dbReference type="ARBA" id="ARBA00022771"/>
    </source>
</evidence>
<feature type="domain" description="C2H2-type" evidence="13">
    <location>
        <begin position="393"/>
        <end position="420"/>
    </location>
</feature>
<evidence type="ECO:0000256" key="4">
    <source>
        <dbReference type="ARBA" id="ARBA00022723"/>
    </source>
</evidence>
<evidence type="ECO:0000256" key="1">
    <source>
        <dbReference type="ARBA" id="ARBA00003767"/>
    </source>
</evidence>
<dbReference type="FunFam" id="3.30.160.60:FF:002235">
    <property type="entry name" value="Zinc finger protein 549"/>
    <property type="match status" value="1"/>
</dbReference>
<comment type="function">
    <text evidence="1">May be involved in transcriptional regulation.</text>
</comment>
<dbReference type="Gene3D" id="6.10.140.140">
    <property type="match status" value="1"/>
</dbReference>
<dbReference type="CDD" id="cd07765">
    <property type="entry name" value="KRAB_A-box"/>
    <property type="match status" value="1"/>
</dbReference>
<reference evidence="15" key="3">
    <citation type="submission" date="2025-09" db="UniProtKB">
        <authorList>
            <consortium name="Ensembl"/>
        </authorList>
    </citation>
    <scope>IDENTIFICATION</scope>
</reference>
<evidence type="ECO:0000256" key="5">
    <source>
        <dbReference type="ARBA" id="ARBA00022737"/>
    </source>
</evidence>
<dbReference type="SMART" id="SM00355">
    <property type="entry name" value="ZnF_C2H2"/>
    <property type="match status" value="9"/>
</dbReference>
<feature type="domain" description="C2H2-type" evidence="13">
    <location>
        <begin position="365"/>
        <end position="392"/>
    </location>
</feature>
<keyword evidence="10" id="KW-0804">Transcription</keyword>
<keyword evidence="8" id="KW-0805">Transcription regulation</keyword>
<dbReference type="Gene3D" id="3.30.160.60">
    <property type="entry name" value="Classic Zinc Finger"/>
    <property type="match status" value="9"/>
</dbReference>
<feature type="domain" description="C2H2-type" evidence="13">
    <location>
        <begin position="281"/>
        <end position="308"/>
    </location>
</feature>
<keyword evidence="4" id="KW-0479">Metal-binding</keyword>
<keyword evidence="9" id="KW-0238">DNA-binding</keyword>
<keyword evidence="11" id="KW-0539">Nucleus</keyword>
<comment type="similarity">
    <text evidence="3">Belongs to the krueppel C2H2-type zinc-finger protein family.</text>
</comment>
<dbReference type="PROSITE" id="PS50805">
    <property type="entry name" value="KRAB"/>
    <property type="match status" value="1"/>
</dbReference>
<accession>A0A5F8GH91</accession>
<dbReference type="FunFam" id="3.30.160.60:FF:002204">
    <property type="entry name" value="Zinc finger protein 790"/>
    <property type="match status" value="1"/>
</dbReference>
<dbReference type="GO" id="GO:0000981">
    <property type="term" value="F:DNA-binding transcription factor activity, RNA polymerase II-specific"/>
    <property type="evidence" value="ECO:0000318"/>
    <property type="project" value="GO_Central"/>
</dbReference>